<dbReference type="InterPro" id="IPR007657">
    <property type="entry name" value="Glycosyltransferase_61"/>
</dbReference>
<dbReference type="HOGENOM" id="CLU_2708611_0_0_1"/>
<dbReference type="PANTHER" id="PTHR20961:SF5">
    <property type="entry name" value="GLYCOSYLTRANSFERASE-RELATED"/>
    <property type="match status" value="1"/>
</dbReference>
<accession>A0A0C3Y8D9</accession>
<dbReference type="STRING" id="3880.G7LCG6"/>
<evidence type="ECO:0000313" key="2">
    <source>
        <dbReference type="EnsemblPlants" id="AET05533"/>
    </source>
</evidence>
<dbReference type="Proteomes" id="UP000002051">
    <property type="component" value="Chromosome 8"/>
</dbReference>
<reference evidence="2" key="3">
    <citation type="submission" date="2015-04" db="UniProtKB">
        <authorList>
            <consortium name="EnsemblPlants"/>
        </authorList>
    </citation>
    <scope>IDENTIFICATION</scope>
    <source>
        <strain evidence="2">cv. Jemalong A17</strain>
    </source>
</reference>
<dbReference type="AlphaFoldDB" id="G7LCG6"/>
<dbReference type="EMBL" id="CM001224">
    <property type="protein sequence ID" value="AET05533.2"/>
    <property type="molecule type" value="Genomic_DNA"/>
</dbReference>
<proteinExistence type="predicted"/>
<evidence type="ECO:0000313" key="1">
    <source>
        <dbReference type="EMBL" id="AET05533.2"/>
    </source>
</evidence>
<reference evidence="1 3" key="2">
    <citation type="journal article" date="2014" name="BMC Genomics">
        <title>An improved genome release (version Mt4.0) for the model legume Medicago truncatula.</title>
        <authorList>
            <person name="Tang H."/>
            <person name="Krishnakumar V."/>
            <person name="Bidwell S."/>
            <person name="Rosen B."/>
            <person name="Chan A."/>
            <person name="Zhou S."/>
            <person name="Gentzbittel L."/>
            <person name="Childs K.L."/>
            <person name="Yandell M."/>
            <person name="Gundlach H."/>
            <person name="Mayer K.F."/>
            <person name="Schwartz D.C."/>
            <person name="Town C.D."/>
        </authorList>
    </citation>
    <scope>GENOME REANNOTATION</scope>
    <source>
        <strain evidence="1">A17</strain>
        <strain evidence="2 3">cv. Jemalong A17</strain>
    </source>
</reference>
<dbReference type="eggNOG" id="KOG4698">
    <property type="taxonomic scope" value="Eukaryota"/>
</dbReference>
<name>G7LCG6_MEDTR</name>
<dbReference type="GO" id="GO:0016757">
    <property type="term" value="F:glycosyltransferase activity"/>
    <property type="evidence" value="ECO:0007669"/>
    <property type="project" value="InterPro"/>
</dbReference>
<sequence length="73" mass="8575">MSWTIRPYARREDAYAMRHVRKWSVKASHHQVPQCTENHSIPAVIFSTAGYTGNHFHEFSDIIIPLFLKNQYS</sequence>
<accession>G7LCG6</accession>
<dbReference type="EnsemblPlants" id="AET05533">
    <property type="protein sequence ID" value="AET05533"/>
    <property type="gene ID" value="MTR_8g106650"/>
</dbReference>
<organism evidence="1 3">
    <name type="scientific">Medicago truncatula</name>
    <name type="common">Barrel medic</name>
    <name type="synonym">Medicago tribuloides</name>
    <dbReference type="NCBI Taxonomy" id="3880"/>
    <lineage>
        <taxon>Eukaryota</taxon>
        <taxon>Viridiplantae</taxon>
        <taxon>Streptophyta</taxon>
        <taxon>Embryophyta</taxon>
        <taxon>Tracheophyta</taxon>
        <taxon>Spermatophyta</taxon>
        <taxon>Magnoliopsida</taxon>
        <taxon>eudicotyledons</taxon>
        <taxon>Gunneridae</taxon>
        <taxon>Pentapetalae</taxon>
        <taxon>rosids</taxon>
        <taxon>fabids</taxon>
        <taxon>Fabales</taxon>
        <taxon>Fabaceae</taxon>
        <taxon>Papilionoideae</taxon>
        <taxon>50 kb inversion clade</taxon>
        <taxon>NPAAA clade</taxon>
        <taxon>Hologalegina</taxon>
        <taxon>IRL clade</taxon>
        <taxon>Trifolieae</taxon>
        <taxon>Medicago</taxon>
    </lineage>
</organism>
<reference evidence="1 3" key="1">
    <citation type="journal article" date="2011" name="Nature">
        <title>The Medicago genome provides insight into the evolution of rhizobial symbioses.</title>
        <authorList>
            <person name="Young N.D."/>
            <person name="Debelle F."/>
            <person name="Oldroyd G.E."/>
            <person name="Geurts R."/>
            <person name="Cannon S.B."/>
            <person name="Udvardi M.K."/>
            <person name="Benedito V.A."/>
            <person name="Mayer K.F."/>
            <person name="Gouzy J."/>
            <person name="Schoof H."/>
            <person name="Van de Peer Y."/>
            <person name="Proost S."/>
            <person name="Cook D.R."/>
            <person name="Meyers B.C."/>
            <person name="Spannagl M."/>
            <person name="Cheung F."/>
            <person name="De Mita S."/>
            <person name="Krishnakumar V."/>
            <person name="Gundlach H."/>
            <person name="Zhou S."/>
            <person name="Mudge J."/>
            <person name="Bharti A.K."/>
            <person name="Murray J.D."/>
            <person name="Naoumkina M.A."/>
            <person name="Rosen B."/>
            <person name="Silverstein K.A."/>
            <person name="Tang H."/>
            <person name="Rombauts S."/>
            <person name="Zhao P.X."/>
            <person name="Zhou P."/>
            <person name="Barbe V."/>
            <person name="Bardou P."/>
            <person name="Bechner M."/>
            <person name="Bellec A."/>
            <person name="Berger A."/>
            <person name="Berges H."/>
            <person name="Bidwell S."/>
            <person name="Bisseling T."/>
            <person name="Choisne N."/>
            <person name="Couloux A."/>
            <person name="Denny R."/>
            <person name="Deshpande S."/>
            <person name="Dai X."/>
            <person name="Doyle J.J."/>
            <person name="Dudez A.M."/>
            <person name="Farmer A.D."/>
            <person name="Fouteau S."/>
            <person name="Franken C."/>
            <person name="Gibelin C."/>
            <person name="Gish J."/>
            <person name="Goldstein S."/>
            <person name="Gonzalez A.J."/>
            <person name="Green P.J."/>
            <person name="Hallab A."/>
            <person name="Hartog M."/>
            <person name="Hua A."/>
            <person name="Humphray S.J."/>
            <person name="Jeong D.H."/>
            <person name="Jing Y."/>
            <person name="Jocker A."/>
            <person name="Kenton S.M."/>
            <person name="Kim D.J."/>
            <person name="Klee K."/>
            <person name="Lai H."/>
            <person name="Lang C."/>
            <person name="Lin S."/>
            <person name="Macmil S.L."/>
            <person name="Magdelenat G."/>
            <person name="Matthews L."/>
            <person name="McCorrison J."/>
            <person name="Monaghan E.L."/>
            <person name="Mun J.H."/>
            <person name="Najar F.Z."/>
            <person name="Nicholson C."/>
            <person name="Noirot C."/>
            <person name="O'Bleness M."/>
            <person name="Paule C.R."/>
            <person name="Poulain J."/>
            <person name="Prion F."/>
            <person name="Qin B."/>
            <person name="Qu C."/>
            <person name="Retzel E.F."/>
            <person name="Riddle C."/>
            <person name="Sallet E."/>
            <person name="Samain S."/>
            <person name="Samson N."/>
            <person name="Sanders I."/>
            <person name="Saurat O."/>
            <person name="Scarpelli C."/>
            <person name="Schiex T."/>
            <person name="Segurens B."/>
            <person name="Severin A.J."/>
            <person name="Sherrier D.J."/>
            <person name="Shi R."/>
            <person name="Sims S."/>
            <person name="Singer S.R."/>
            <person name="Sinharoy S."/>
            <person name="Sterck L."/>
            <person name="Viollet A."/>
            <person name="Wang B.B."/>
            <person name="Wang K."/>
            <person name="Wang M."/>
            <person name="Wang X."/>
            <person name="Warfsmann J."/>
            <person name="Weissenbach J."/>
            <person name="White D.D."/>
            <person name="White J.D."/>
            <person name="Wiley G.B."/>
            <person name="Wincker P."/>
            <person name="Xing Y."/>
            <person name="Yang L."/>
            <person name="Yao Z."/>
            <person name="Ying F."/>
            <person name="Zhai J."/>
            <person name="Zhou L."/>
            <person name="Zuber A."/>
            <person name="Denarie J."/>
            <person name="Dixon R.A."/>
            <person name="May G.D."/>
            <person name="Schwartz D.C."/>
            <person name="Rogers J."/>
            <person name="Quetier F."/>
            <person name="Town C.D."/>
            <person name="Roe B.A."/>
        </authorList>
    </citation>
    <scope>NUCLEOTIDE SEQUENCE [LARGE SCALE GENOMIC DNA]</scope>
    <source>
        <strain evidence="1">A17</strain>
        <strain evidence="2 3">cv. Jemalong A17</strain>
    </source>
</reference>
<protein>
    <submittedName>
        <fullName evidence="1">Glycosyltransferase, putative</fullName>
    </submittedName>
</protein>
<evidence type="ECO:0000313" key="3">
    <source>
        <dbReference type="Proteomes" id="UP000002051"/>
    </source>
</evidence>
<dbReference type="PANTHER" id="PTHR20961">
    <property type="entry name" value="GLYCOSYLTRANSFERASE"/>
    <property type="match status" value="1"/>
</dbReference>
<dbReference type="PaxDb" id="3880-AET05533"/>
<keyword evidence="3" id="KW-1185">Reference proteome</keyword>
<gene>
    <name evidence="1" type="ordered locus">MTR_8g106650</name>
</gene>